<dbReference type="EMBL" id="JBJVNE010000011">
    <property type="protein sequence ID" value="MFM9649095.1"/>
    <property type="molecule type" value="Genomic_DNA"/>
</dbReference>
<evidence type="ECO:0000256" key="1">
    <source>
        <dbReference type="SAM" id="MobiDB-lite"/>
    </source>
</evidence>
<evidence type="ECO:0000256" key="2">
    <source>
        <dbReference type="SAM" id="Phobius"/>
    </source>
</evidence>
<gene>
    <name evidence="3" type="ORF">ACKI1S_23485</name>
</gene>
<sequence length="104" mass="10462">MSEPVCPKPAPCPTCTRVMHVLVLYCGAVLVLAVAMLGCVIADDRGSSSDLKPVPSTQAPANPSSEPPRPTPSPTAPMPSDPTGGDCNIFDPECSSGITGGIAG</sequence>
<reference evidence="3 4" key="1">
    <citation type="submission" date="2024-12" db="EMBL/GenBank/DDBJ databases">
        <title>Forecasting of Potato common scab and diversities of Pathogenic streptomyces spp. in china.</title>
        <authorList>
            <person name="Handique U."/>
            <person name="Wu J."/>
        </authorList>
    </citation>
    <scope>NUCLEOTIDE SEQUENCE [LARGE SCALE GENOMIC DNA]</scope>
    <source>
        <strain evidence="3 4">ZRIMU1585</strain>
    </source>
</reference>
<keyword evidence="2" id="KW-0472">Membrane</keyword>
<accession>A0ABW9IN78</accession>
<proteinExistence type="predicted"/>
<evidence type="ECO:0000313" key="3">
    <source>
        <dbReference type="EMBL" id="MFM9649095.1"/>
    </source>
</evidence>
<keyword evidence="4" id="KW-1185">Reference proteome</keyword>
<protein>
    <recommendedName>
        <fullName evidence="5">Serine/threonine protein kinase</fullName>
    </recommendedName>
</protein>
<evidence type="ECO:0008006" key="5">
    <source>
        <dbReference type="Google" id="ProtNLM"/>
    </source>
</evidence>
<dbReference type="Proteomes" id="UP001631993">
    <property type="component" value="Unassembled WGS sequence"/>
</dbReference>
<keyword evidence="2" id="KW-1133">Transmembrane helix</keyword>
<comment type="caution">
    <text evidence="3">The sequence shown here is derived from an EMBL/GenBank/DDBJ whole genome shotgun (WGS) entry which is preliminary data.</text>
</comment>
<feature type="compositionally biased region" description="Pro residues" evidence="1">
    <location>
        <begin position="65"/>
        <end position="80"/>
    </location>
</feature>
<name>A0ABW9IN78_STRGJ</name>
<keyword evidence="2" id="KW-0812">Transmembrane</keyword>
<feature type="region of interest" description="Disordered" evidence="1">
    <location>
        <begin position="46"/>
        <end position="87"/>
    </location>
</feature>
<organism evidence="3 4">
    <name type="scientific">Streptomyces galilaeus</name>
    <dbReference type="NCBI Taxonomy" id="33899"/>
    <lineage>
        <taxon>Bacteria</taxon>
        <taxon>Bacillati</taxon>
        <taxon>Actinomycetota</taxon>
        <taxon>Actinomycetes</taxon>
        <taxon>Kitasatosporales</taxon>
        <taxon>Streptomycetaceae</taxon>
        <taxon>Streptomyces</taxon>
    </lineage>
</organism>
<feature type="transmembrane region" description="Helical" evidence="2">
    <location>
        <begin position="20"/>
        <end position="42"/>
    </location>
</feature>
<evidence type="ECO:0000313" key="4">
    <source>
        <dbReference type="Proteomes" id="UP001631993"/>
    </source>
</evidence>
<dbReference type="RefSeq" id="WP_369277415.1">
    <property type="nucleotide sequence ID" value="NZ_JBJVMW010000011.1"/>
</dbReference>